<feature type="transmembrane region" description="Helical" evidence="7">
    <location>
        <begin position="12"/>
        <end position="30"/>
    </location>
</feature>
<feature type="transmembrane region" description="Helical" evidence="7">
    <location>
        <begin position="51"/>
        <end position="78"/>
    </location>
</feature>
<accession>A0A919CTV5</accession>
<reference evidence="8" key="2">
    <citation type="submission" date="2020-09" db="EMBL/GenBank/DDBJ databases">
        <authorList>
            <person name="Sun Q."/>
            <person name="Kim S."/>
        </authorList>
    </citation>
    <scope>NUCLEOTIDE SEQUENCE</scope>
    <source>
        <strain evidence="8">KCTC 42651</strain>
    </source>
</reference>
<evidence type="ECO:0000256" key="4">
    <source>
        <dbReference type="ARBA" id="ARBA00022989"/>
    </source>
</evidence>
<keyword evidence="9" id="KW-1185">Reference proteome</keyword>
<dbReference type="RefSeq" id="WP_189995428.1">
    <property type="nucleotide sequence ID" value="NZ_BMZS01000016.1"/>
</dbReference>
<gene>
    <name evidence="8" type="ORF">GCM10017083_52830</name>
</gene>
<keyword evidence="4 7" id="KW-1133">Transmembrane helix</keyword>
<dbReference type="InterPro" id="IPR003841">
    <property type="entry name" value="Na/Pi_transpt"/>
</dbReference>
<keyword evidence="5 7" id="KW-0472">Membrane</keyword>
<dbReference type="GO" id="GO:0044341">
    <property type="term" value="P:sodium-dependent phosphate transport"/>
    <property type="evidence" value="ECO:0007669"/>
    <property type="project" value="InterPro"/>
</dbReference>
<evidence type="ECO:0000256" key="6">
    <source>
        <dbReference type="SAM" id="MobiDB-lite"/>
    </source>
</evidence>
<keyword evidence="3 7" id="KW-0812">Transmembrane</keyword>
<feature type="transmembrane region" description="Helical" evidence="7">
    <location>
        <begin position="288"/>
        <end position="307"/>
    </location>
</feature>
<organism evidence="8 9">
    <name type="scientific">Thalassobaculum fulvum</name>
    <dbReference type="NCBI Taxonomy" id="1633335"/>
    <lineage>
        <taxon>Bacteria</taxon>
        <taxon>Pseudomonadati</taxon>
        <taxon>Pseudomonadota</taxon>
        <taxon>Alphaproteobacteria</taxon>
        <taxon>Rhodospirillales</taxon>
        <taxon>Thalassobaculaceae</taxon>
        <taxon>Thalassobaculum</taxon>
    </lineage>
</organism>
<feature type="compositionally biased region" description="Acidic residues" evidence="6">
    <location>
        <begin position="538"/>
        <end position="547"/>
    </location>
</feature>
<feature type="transmembrane region" description="Helical" evidence="7">
    <location>
        <begin position="215"/>
        <end position="238"/>
    </location>
</feature>
<dbReference type="Proteomes" id="UP000630353">
    <property type="component" value="Unassembled WGS sequence"/>
</dbReference>
<name>A0A919CTV5_9PROT</name>
<evidence type="ECO:0000313" key="8">
    <source>
        <dbReference type="EMBL" id="GHD63125.1"/>
    </source>
</evidence>
<evidence type="ECO:0008006" key="10">
    <source>
        <dbReference type="Google" id="ProtNLM"/>
    </source>
</evidence>
<dbReference type="PANTHER" id="PTHR10010:SF46">
    <property type="entry name" value="SODIUM-DEPENDENT PHOSPHATE TRANSPORT PROTEIN 2B"/>
    <property type="match status" value="1"/>
</dbReference>
<evidence type="ECO:0000256" key="3">
    <source>
        <dbReference type="ARBA" id="ARBA00022692"/>
    </source>
</evidence>
<dbReference type="PANTHER" id="PTHR10010">
    <property type="entry name" value="SOLUTE CARRIER FAMILY 34 SODIUM PHOSPHATE , MEMBER 2-RELATED"/>
    <property type="match status" value="1"/>
</dbReference>
<evidence type="ECO:0000313" key="9">
    <source>
        <dbReference type="Proteomes" id="UP000630353"/>
    </source>
</evidence>
<dbReference type="EMBL" id="BMZS01000016">
    <property type="protein sequence ID" value="GHD63125.1"/>
    <property type="molecule type" value="Genomic_DNA"/>
</dbReference>
<proteinExistence type="predicted"/>
<dbReference type="Pfam" id="PF02690">
    <property type="entry name" value="Na_Pi_cotrans"/>
    <property type="match status" value="2"/>
</dbReference>
<feature type="transmembrane region" description="Helical" evidence="7">
    <location>
        <begin position="141"/>
        <end position="166"/>
    </location>
</feature>
<sequence>MTLQAAFEAAGGLALFLLAMSMMTDGLRLFGGAGLKRLLERSTATRIKGAAVGALVTALVQSSSAVTVATIGFVNAGILKLPHAVGVVFGANMGTTMTGWLVSLTGIGFKVDALALPILAVGMALRLIAPGRRLQGLGEALAGFGLFFLGIDILQGAFGALSGGLAERLPAAAGLTGVLVYLGIGFGATVLTQSSSASIALILTAAGQQLIGFDAAAAAIIGANVGTTSTAAFAVIEATPNAKRVAAGHILFNLLTGVVALALLPLLLQLVQMANGWLEVGGRPEPALALFHTLFNLLGVVLLLPVADHIAGLLGRLFRTVEEDLGRPRHLDATVSATPALALAALREELRRMRRLVLSNVAAALAATEARPDRMARRAEAVAGLGTAITEFATTTRMSSLPRDDAETLPELIRVARYLMEASRLTPRLNGLRAAMLEPQNGAARPIVEAYLARLRQTFSALSETEAELDAGDLAVAELEGVYQTAKAGLLRLGADRRLSVDRLDLLLEGFSGCHRLVDQFAKADRRLRRPAGQVADDPGDEPEPVLEPEPGAVSPDGPEAPARRPVADQNDALTRR</sequence>
<feature type="transmembrane region" description="Helical" evidence="7">
    <location>
        <begin position="84"/>
        <end position="104"/>
    </location>
</feature>
<feature type="transmembrane region" description="Helical" evidence="7">
    <location>
        <begin position="250"/>
        <end position="268"/>
    </location>
</feature>
<dbReference type="GO" id="GO:0005436">
    <property type="term" value="F:sodium:phosphate symporter activity"/>
    <property type="evidence" value="ECO:0007669"/>
    <property type="project" value="InterPro"/>
</dbReference>
<evidence type="ECO:0000256" key="1">
    <source>
        <dbReference type="ARBA" id="ARBA00004651"/>
    </source>
</evidence>
<feature type="transmembrane region" description="Helical" evidence="7">
    <location>
        <begin position="178"/>
        <end position="203"/>
    </location>
</feature>
<evidence type="ECO:0000256" key="5">
    <source>
        <dbReference type="ARBA" id="ARBA00023136"/>
    </source>
</evidence>
<protein>
    <recommendedName>
        <fullName evidence="10">Phosphate:Na+ symporter</fullName>
    </recommendedName>
</protein>
<feature type="region of interest" description="Disordered" evidence="6">
    <location>
        <begin position="529"/>
        <end position="577"/>
    </location>
</feature>
<keyword evidence="2" id="KW-1003">Cell membrane</keyword>
<comment type="caution">
    <text evidence="8">The sequence shown here is derived from an EMBL/GenBank/DDBJ whole genome shotgun (WGS) entry which is preliminary data.</text>
</comment>
<evidence type="ECO:0000256" key="2">
    <source>
        <dbReference type="ARBA" id="ARBA00022475"/>
    </source>
</evidence>
<comment type="subcellular location">
    <subcellularLocation>
        <location evidence="1">Cell membrane</location>
        <topology evidence="1">Multi-pass membrane protein</topology>
    </subcellularLocation>
</comment>
<dbReference type="GO" id="GO:0005886">
    <property type="term" value="C:plasma membrane"/>
    <property type="evidence" value="ECO:0007669"/>
    <property type="project" value="UniProtKB-SubCell"/>
</dbReference>
<reference evidence="8" key="1">
    <citation type="journal article" date="2014" name="Int. J. Syst. Evol. Microbiol.">
        <title>Complete genome sequence of Corynebacterium casei LMG S-19264T (=DSM 44701T), isolated from a smear-ripened cheese.</title>
        <authorList>
            <consortium name="US DOE Joint Genome Institute (JGI-PGF)"/>
            <person name="Walter F."/>
            <person name="Albersmeier A."/>
            <person name="Kalinowski J."/>
            <person name="Ruckert C."/>
        </authorList>
    </citation>
    <scope>NUCLEOTIDE SEQUENCE</scope>
    <source>
        <strain evidence="8">KCTC 42651</strain>
    </source>
</reference>
<feature type="transmembrane region" description="Helical" evidence="7">
    <location>
        <begin position="111"/>
        <end position="129"/>
    </location>
</feature>
<evidence type="ECO:0000256" key="7">
    <source>
        <dbReference type="SAM" id="Phobius"/>
    </source>
</evidence>
<dbReference type="AlphaFoldDB" id="A0A919CTV5"/>
<dbReference type="NCBIfam" id="NF037997">
    <property type="entry name" value="Na_Pi_symport"/>
    <property type="match status" value="1"/>
</dbReference>